<dbReference type="GO" id="GO:0016491">
    <property type="term" value="F:oxidoreductase activity"/>
    <property type="evidence" value="ECO:0007669"/>
    <property type="project" value="UniProtKB-KW"/>
</dbReference>
<dbReference type="Pfam" id="PF22725">
    <property type="entry name" value="GFO_IDH_MocA_C3"/>
    <property type="match status" value="1"/>
</dbReference>
<feature type="region of interest" description="Disordered" evidence="2">
    <location>
        <begin position="1"/>
        <end position="56"/>
    </location>
</feature>
<reference evidence="5 6" key="1">
    <citation type="submission" date="2019-06" db="EMBL/GenBank/DDBJ databases">
        <title>A novel bacterium of genus Amaricoccus, isolated from marine sediment.</title>
        <authorList>
            <person name="Huang H."/>
            <person name="Mo K."/>
            <person name="Hu Y."/>
        </authorList>
    </citation>
    <scope>NUCLEOTIDE SEQUENCE [LARGE SCALE GENOMIC DNA]</scope>
    <source>
        <strain evidence="5 6">HB172011</strain>
    </source>
</reference>
<feature type="domain" description="GFO/IDH/MocA-like oxidoreductase" evidence="4">
    <location>
        <begin position="194"/>
        <end position="325"/>
    </location>
</feature>
<protein>
    <submittedName>
        <fullName evidence="5">Gfo/Idh/MocA family oxidoreductase</fullName>
    </submittedName>
</protein>
<name>A0A501WJ75_9RHOB</name>
<keyword evidence="1" id="KW-0560">Oxidoreductase</keyword>
<evidence type="ECO:0000259" key="4">
    <source>
        <dbReference type="Pfam" id="PF22725"/>
    </source>
</evidence>
<evidence type="ECO:0000313" key="6">
    <source>
        <dbReference type="Proteomes" id="UP000319255"/>
    </source>
</evidence>
<dbReference type="SUPFAM" id="SSF51735">
    <property type="entry name" value="NAD(P)-binding Rossmann-fold domains"/>
    <property type="match status" value="1"/>
</dbReference>
<feature type="domain" description="Gfo/Idh/MocA-like oxidoreductase N-terminal" evidence="3">
    <location>
        <begin position="61"/>
        <end position="181"/>
    </location>
</feature>
<evidence type="ECO:0000313" key="5">
    <source>
        <dbReference type="EMBL" id="TPE47101.1"/>
    </source>
</evidence>
<dbReference type="Gene3D" id="3.30.360.10">
    <property type="entry name" value="Dihydrodipicolinate Reductase, domain 2"/>
    <property type="match status" value="1"/>
</dbReference>
<proteinExistence type="predicted"/>
<evidence type="ECO:0000256" key="1">
    <source>
        <dbReference type="ARBA" id="ARBA00023002"/>
    </source>
</evidence>
<dbReference type="Proteomes" id="UP000319255">
    <property type="component" value="Unassembled WGS sequence"/>
</dbReference>
<comment type="caution">
    <text evidence="5">The sequence shown here is derived from an EMBL/GenBank/DDBJ whole genome shotgun (WGS) entry which is preliminary data.</text>
</comment>
<dbReference type="InterPro" id="IPR000683">
    <property type="entry name" value="Gfo/Idh/MocA-like_OxRdtase_N"/>
</dbReference>
<dbReference type="SUPFAM" id="SSF55347">
    <property type="entry name" value="Glyceraldehyde-3-phosphate dehydrogenase-like, C-terminal domain"/>
    <property type="match status" value="1"/>
</dbReference>
<dbReference type="Pfam" id="PF01408">
    <property type="entry name" value="GFO_IDH_MocA"/>
    <property type="match status" value="1"/>
</dbReference>
<dbReference type="InterPro" id="IPR050463">
    <property type="entry name" value="Gfo/Idh/MocA_oxidrdct_glycsds"/>
</dbReference>
<dbReference type="Gene3D" id="3.40.50.720">
    <property type="entry name" value="NAD(P)-binding Rossmann-like Domain"/>
    <property type="match status" value="1"/>
</dbReference>
<dbReference type="EMBL" id="VFRP01000035">
    <property type="protein sequence ID" value="TPE47101.1"/>
    <property type="molecule type" value="Genomic_DNA"/>
</dbReference>
<evidence type="ECO:0000259" key="3">
    <source>
        <dbReference type="Pfam" id="PF01408"/>
    </source>
</evidence>
<dbReference type="GO" id="GO:0000166">
    <property type="term" value="F:nucleotide binding"/>
    <property type="evidence" value="ECO:0007669"/>
    <property type="project" value="InterPro"/>
</dbReference>
<dbReference type="OrthoDB" id="9776544at2"/>
<dbReference type="PANTHER" id="PTHR43818:SF11">
    <property type="entry name" value="BCDNA.GH03377"/>
    <property type="match status" value="1"/>
</dbReference>
<dbReference type="PANTHER" id="PTHR43818">
    <property type="entry name" value="BCDNA.GH03377"/>
    <property type="match status" value="1"/>
</dbReference>
<feature type="compositionally biased region" description="Low complexity" evidence="2">
    <location>
        <begin position="1"/>
        <end position="16"/>
    </location>
</feature>
<keyword evidence="6" id="KW-1185">Reference proteome</keyword>
<dbReference type="InterPro" id="IPR036291">
    <property type="entry name" value="NAD(P)-bd_dom_sf"/>
</dbReference>
<accession>A0A501WJ75</accession>
<sequence length="428" mass="45184">MAWTRTCRPSSSPAARRTSRASRRGGCQRSSCSTANSSRSPPDAGALQPPQEQGETMPQKIRLGFIGANIRSNWASESHFPAIAASPDVELTAVCTTNPVSAEEARQALGARLAFSDYREMVRSDAIDAVVVVVRVPSHYETTMAAIEAGKHVYTEWPLGATTAQAEELANAAAARGLVTATGLQARVTPELMHMRRLIDDGAIGSVLACHVSCFRPGPLERLAKRTWTRDVTLGANPLTIQAGHILDTLRFVAGEPVGLQAVVTTQSKQWYQTDTQKMVDVTAPDNILVNARLTGGAIASMHVANVPFAPSGYRMEVYGSKGSLIVAHPISSNHGNILLKGTAGGKTLEALAVPAGFAEVPAEFPGGPPHAVGQMYALFARAIRGGRIPARLPTFATAVELHHLLDVIRAASATGGIVDVPASALRA</sequence>
<organism evidence="5 6">
    <name type="scientific">Amaricoccus solimangrovi</name>
    <dbReference type="NCBI Taxonomy" id="2589815"/>
    <lineage>
        <taxon>Bacteria</taxon>
        <taxon>Pseudomonadati</taxon>
        <taxon>Pseudomonadota</taxon>
        <taxon>Alphaproteobacteria</taxon>
        <taxon>Rhodobacterales</taxon>
        <taxon>Paracoccaceae</taxon>
        <taxon>Amaricoccus</taxon>
    </lineage>
</organism>
<dbReference type="AlphaFoldDB" id="A0A501WJ75"/>
<feature type="compositionally biased region" description="Low complexity" evidence="2">
    <location>
        <begin position="24"/>
        <end position="40"/>
    </location>
</feature>
<evidence type="ECO:0000256" key="2">
    <source>
        <dbReference type="SAM" id="MobiDB-lite"/>
    </source>
</evidence>
<gene>
    <name evidence="5" type="ORF">FJM51_20665</name>
</gene>
<dbReference type="InterPro" id="IPR055170">
    <property type="entry name" value="GFO_IDH_MocA-like_dom"/>
</dbReference>